<dbReference type="SUPFAM" id="SSF55781">
    <property type="entry name" value="GAF domain-like"/>
    <property type="match status" value="1"/>
</dbReference>
<evidence type="ECO:0000256" key="3">
    <source>
        <dbReference type="ARBA" id="ARBA00023163"/>
    </source>
</evidence>
<dbReference type="Gene3D" id="1.10.10.10">
    <property type="entry name" value="Winged helix-like DNA-binding domain superfamily/Winged helix DNA-binding domain"/>
    <property type="match status" value="1"/>
</dbReference>
<keyword evidence="7" id="KW-1185">Reference proteome</keyword>
<dbReference type="EMBL" id="JAUSTP010000012">
    <property type="protein sequence ID" value="MDQ0189913.1"/>
    <property type="molecule type" value="Genomic_DNA"/>
</dbReference>
<protein>
    <submittedName>
        <fullName evidence="6">DNA-binding IclR family transcriptional regulator</fullName>
    </submittedName>
</protein>
<dbReference type="InterPro" id="IPR014757">
    <property type="entry name" value="Tscrpt_reg_IclR_C"/>
</dbReference>
<dbReference type="InterPro" id="IPR036388">
    <property type="entry name" value="WH-like_DNA-bd_sf"/>
</dbReference>
<keyword evidence="3" id="KW-0804">Transcription</keyword>
<evidence type="ECO:0000256" key="1">
    <source>
        <dbReference type="ARBA" id="ARBA00023015"/>
    </source>
</evidence>
<keyword evidence="1" id="KW-0805">Transcription regulation</keyword>
<accession>A0ABT9XHZ8</accession>
<feature type="domain" description="IclR-ED" evidence="5">
    <location>
        <begin position="82"/>
        <end position="264"/>
    </location>
</feature>
<feature type="domain" description="HTH iclR-type" evidence="4">
    <location>
        <begin position="19"/>
        <end position="81"/>
    </location>
</feature>
<dbReference type="PROSITE" id="PS51078">
    <property type="entry name" value="ICLR_ED"/>
    <property type="match status" value="1"/>
</dbReference>
<organism evidence="6 7">
    <name type="scientific">Alicyclobacillus cycloheptanicus</name>
    <dbReference type="NCBI Taxonomy" id="1457"/>
    <lineage>
        <taxon>Bacteria</taxon>
        <taxon>Bacillati</taxon>
        <taxon>Bacillota</taxon>
        <taxon>Bacilli</taxon>
        <taxon>Bacillales</taxon>
        <taxon>Alicyclobacillaceae</taxon>
        <taxon>Alicyclobacillus</taxon>
    </lineage>
</organism>
<dbReference type="Gene3D" id="3.30.450.40">
    <property type="match status" value="1"/>
</dbReference>
<proteinExistence type="predicted"/>
<keyword evidence="2 6" id="KW-0238">DNA-binding</keyword>
<dbReference type="Proteomes" id="UP001232973">
    <property type="component" value="Unassembled WGS sequence"/>
</dbReference>
<evidence type="ECO:0000313" key="6">
    <source>
        <dbReference type="EMBL" id="MDQ0189913.1"/>
    </source>
</evidence>
<dbReference type="SMART" id="SM00346">
    <property type="entry name" value="HTH_ICLR"/>
    <property type="match status" value="1"/>
</dbReference>
<dbReference type="RefSeq" id="WP_274456974.1">
    <property type="nucleotide sequence ID" value="NZ_CP067097.1"/>
</dbReference>
<dbReference type="InterPro" id="IPR050707">
    <property type="entry name" value="HTH_MetabolicPath_Reg"/>
</dbReference>
<comment type="caution">
    <text evidence="6">The sequence shown here is derived from an EMBL/GenBank/DDBJ whole genome shotgun (WGS) entry which is preliminary data.</text>
</comment>
<evidence type="ECO:0000259" key="5">
    <source>
        <dbReference type="PROSITE" id="PS51078"/>
    </source>
</evidence>
<dbReference type="InterPro" id="IPR029016">
    <property type="entry name" value="GAF-like_dom_sf"/>
</dbReference>
<name>A0ABT9XHZ8_9BACL</name>
<evidence type="ECO:0000259" key="4">
    <source>
        <dbReference type="PROSITE" id="PS51077"/>
    </source>
</evidence>
<dbReference type="InterPro" id="IPR005471">
    <property type="entry name" value="Tscrpt_reg_IclR_N"/>
</dbReference>
<dbReference type="Pfam" id="PF01614">
    <property type="entry name" value="IclR_C"/>
    <property type="match status" value="1"/>
</dbReference>
<dbReference type="PANTHER" id="PTHR30136:SF39">
    <property type="entry name" value="TRANSCRIPTIONAL REGULATORY PROTEIN"/>
    <property type="match status" value="1"/>
</dbReference>
<dbReference type="InterPro" id="IPR036390">
    <property type="entry name" value="WH_DNA-bd_sf"/>
</dbReference>
<evidence type="ECO:0000256" key="2">
    <source>
        <dbReference type="ARBA" id="ARBA00023125"/>
    </source>
</evidence>
<sequence>MAGQSRRPETGQSPRHDGVQSIDRAVAILNCFSMDVEELSLGEIADAAHLPKPTVYRLLSALRKHQWIEQDERTGLYRLGFGLFALGAIVGNQMDLRRSALPIMQRLAEETRETVNLNVLDGGERICIELVEGSHAIRNFVKIGTRNSLLAGASGKVLLANLPDAEAAAIIDAAIPSEDADRRQALVQELEMIQRQGYAITYSDRVEGACGISAPVRGKSGVLVAGLTVSGPEERLRQSESHIVSRLLEAAQALSVRMGDMTGTRPAGG</sequence>
<gene>
    <name evidence="6" type="ORF">J2S03_001776</name>
</gene>
<dbReference type="PROSITE" id="PS51077">
    <property type="entry name" value="HTH_ICLR"/>
    <property type="match status" value="1"/>
</dbReference>
<dbReference type="Pfam" id="PF09339">
    <property type="entry name" value="HTH_IclR"/>
    <property type="match status" value="1"/>
</dbReference>
<evidence type="ECO:0000313" key="7">
    <source>
        <dbReference type="Proteomes" id="UP001232973"/>
    </source>
</evidence>
<dbReference type="GO" id="GO:0003677">
    <property type="term" value="F:DNA binding"/>
    <property type="evidence" value="ECO:0007669"/>
    <property type="project" value="UniProtKB-KW"/>
</dbReference>
<reference evidence="6 7" key="1">
    <citation type="submission" date="2023-07" db="EMBL/GenBank/DDBJ databases">
        <title>Genomic Encyclopedia of Type Strains, Phase IV (KMG-IV): sequencing the most valuable type-strain genomes for metagenomic binning, comparative biology and taxonomic classification.</title>
        <authorList>
            <person name="Goeker M."/>
        </authorList>
    </citation>
    <scope>NUCLEOTIDE SEQUENCE [LARGE SCALE GENOMIC DNA]</scope>
    <source>
        <strain evidence="6 7">DSM 4006</strain>
    </source>
</reference>
<dbReference type="PANTHER" id="PTHR30136">
    <property type="entry name" value="HELIX-TURN-HELIX TRANSCRIPTIONAL REGULATOR, ICLR FAMILY"/>
    <property type="match status" value="1"/>
</dbReference>
<dbReference type="SUPFAM" id="SSF46785">
    <property type="entry name" value="Winged helix' DNA-binding domain"/>
    <property type="match status" value="1"/>
</dbReference>